<protein>
    <submittedName>
        <fullName evidence="2">Helix-turn-helix transcriptional regulator</fullName>
    </submittedName>
</protein>
<organism evidence="2 3">
    <name type="scientific">Nonomuraea turkmeniaca</name>
    <dbReference type="NCBI Taxonomy" id="103838"/>
    <lineage>
        <taxon>Bacteria</taxon>
        <taxon>Bacillati</taxon>
        <taxon>Actinomycetota</taxon>
        <taxon>Actinomycetes</taxon>
        <taxon>Streptosporangiales</taxon>
        <taxon>Streptosporangiaceae</taxon>
        <taxon>Nonomuraea</taxon>
    </lineage>
</organism>
<evidence type="ECO:0000259" key="1">
    <source>
        <dbReference type="PROSITE" id="PS50943"/>
    </source>
</evidence>
<feature type="domain" description="HTH cro/C1-type" evidence="1">
    <location>
        <begin position="25"/>
        <end position="58"/>
    </location>
</feature>
<evidence type="ECO:0000313" key="3">
    <source>
        <dbReference type="Proteomes" id="UP000309128"/>
    </source>
</evidence>
<dbReference type="GO" id="GO:0003677">
    <property type="term" value="F:DNA binding"/>
    <property type="evidence" value="ECO:0007669"/>
    <property type="project" value="InterPro"/>
</dbReference>
<dbReference type="OrthoDB" id="4509586at2"/>
<comment type="caution">
    <text evidence="2">The sequence shown here is derived from an EMBL/GenBank/DDBJ whole genome shotgun (WGS) entry which is preliminary data.</text>
</comment>
<name>A0A5S4FHL6_9ACTN</name>
<dbReference type="SUPFAM" id="SSF47413">
    <property type="entry name" value="lambda repressor-like DNA-binding domains"/>
    <property type="match status" value="1"/>
</dbReference>
<dbReference type="InterPro" id="IPR010982">
    <property type="entry name" value="Lambda_DNA-bd_dom_sf"/>
</dbReference>
<dbReference type="Pfam" id="PF01381">
    <property type="entry name" value="HTH_3"/>
    <property type="match status" value="1"/>
</dbReference>
<dbReference type="Gene3D" id="1.10.260.40">
    <property type="entry name" value="lambda repressor-like DNA-binding domains"/>
    <property type="match status" value="1"/>
</dbReference>
<keyword evidence="3" id="KW-1185">Reference proteome</keyword>
<evidence type="ECO:0000313" key="2">
    <source>
        <dbReference type="EMBL" id="TMR18544.1"/>
    </source>
</evidence>
<dbReference type="EMBL" id="VCKY01000070">
    <property type="protein sequence ID" value="TMR18544.1"/>
    <property type="molecule type" value="Genomic_DNA"/>
</dbReference>
<dbReference type="AlphaFoldDB" id="A0A5S4FHL6"/>
<accession>A0A5S4FHL6</accession>
<dbReference type="InterPro" id="IPR001387">
    <property type="entry name" value="Cro/C1-type_HTH"/>
</dbReference>
<gene>
    <name evidence="2" type="ORF">ETD86_21585</name>
</gene>
<dbReference type="CDD" id="cd00093">
    <property type="entry name" value="HTH_XRE"/>
    <property type="match status" value="1"/>
</dbReference>
<dbReference type="SMART" id="SM00530">
    <property type="entry name" value="HTH_XRE"/>
    <property type="match status" value="1"/>
</dbReference>
<dbReference type="Proteomes" id="UP000309128">
    <property type="component" value="Unassembled WGS sequence"/>
</dbReference>
<dbReference type="PROSITE" id="PS50943">
    <property type="entry name" value="HTH_CROC1"/>
    <property type="match status" value="1"/>
</dbReference>
<proteinExistence type="predicted"/>
<reference evidence="2 3" key="1">
    <citation type="submission" date="2019-05" db="EMBL/GenBank/DDBJ databases">
        <title>Draft genome sequence of Nonomuraea turkmeniaca DSM 43926.</title>
        <authorList>
            <person name="Saricaoglu S."/>
            <person name="Isik K."/>
        </authorList>
    </citation>
    <scope>NUCLEOTIDE SEQUENCE [LARGE SCALE GENOMIC DNA]</scope>
    <source>
        <strain evidence="2 3">DSM 43926</strain>
    </source>
</reference>
<sequence>MSKGSRIAGTASTPSSTGVIAGAVLRACREAIGGTQERFAELVGVDLNTIKGWETGRRPLMNASGRTLLMLRRRLLQLGTPADLVQHLDTAMDADLFISNTIENGTEHSLLGDWVATRCWSDLLAWGLAGRTPDVISKHLGASARASLTPDVRSLFFEALRRIADVTQGESPDAMLLRRQVYYMAAWDPESEQWLASTERNELRQHGGRTNGWTPAWPLLRSIAVARACQGDPTLLHDFIDNHLADDLCEAANLNYWSYWVEETTGIAGSDDFMAVDLGAQQGGTLLRHLAEGLESDVPYLPLSIHASCALIQRRPALIMEDHELARRLGDQAAKLLDVSAGLPARTRRELENIHFAAKMAAGPT</sequence>